<accession>A0A1V6N7V2</accession>
<evidence type="ECO:0000256" key="2">
    <source>
        <dbReference type="ARBA" id="ARBA00022679"/>
    </source>
</evidence>
<reference evidence="6" key="1">
    <citation type="journal article" date="2017" name="Nat. Microbiol.">
        <title>Global analysis of biosynthetic gene clusters reveals vast potential of secondary metabolite production in Penicillium species.</title>
        <authorList>
            <person name="Nielsen J.C."/>
            <person name="Grijseels S."/>
            <person name="Prigent S."/>
            <person name="Ji B."/>
            <person name="Dainat J."/>
            <person name="Nielsen K.F."/>
            <person name="Frisvad J.C."/>
            <person name="Workman M."/>
            <person name="Nielsen J."/>
        </authorList>
    </citation>
    <scope>NUCLEOTIDE SEQUENCE [LARGE SCALE GENOMIC DNA]</scope>
    <source>
        <strain evidence="6">IBT 4502</strain>
    </source>
</reference>
<dbReference type="Gene3D" id="3.40.50.2000">
    <property type="entry name" value="Glycogen Phosphorylase B"/>
    <property type="match status" value="2"/>
</dbReference>
<proteinExistence type="predicted"/>
<sequence>MSSKHELRQLEEDIFENNEMSENSLTDELPPTYSSLFCEDLLLSPPTTTDERRESILIEEIRANNSSSTSLAKSTDDIKDAFGTHEIPLDIVLMLVGSREETKSIILIGQELHQHGHRVRVAAHSIFQSLVHRAGLEFFSISSDPEHPIAAKDSALIPDSSSLNKHQVLKNKKVLLNTLKECWNACTHPGSHKDKPFMADAIIATPLAHAHIHCAERLSIPLHIMSNSPWTPTRRFVHPLAQIETGSEIDYQLQNYLSHLMVGESVWHEVYSVVDHFRQAVLGLEQLSLSNGAGILREFKIPHTYLWSSGFLPKPEDWDDTIDISGYPTVKSPSPYIPSKALDNFLQSAIEPVFVAVDITQLNNPELFVQYVVEASQTHELYLLLPSGFREAIDISEAPKIFLLEDELNVKEWLIPRVSILLTSGDIPTVKQGVKNGKPMISLPLLCDQPFWATTICNAGLGPSPLREKALSTETLVEAFQHCLRRDVKQVASRIGGMIQEENGTANAVQSFYRHLQWEKVRCSDIKAEPVVYRMQLKPSIKSKVETDWVVTSTRGGGSPVEPDEYPVHTRRDKAPELSEEKIHTTFLVDAKGVSKSLMKAIIKPTVSHIADAHRKREAQNDVPVPTAQKVEKYKTRTGTVMKLAKNVGFGSAVACGKIAVLPFKTVWYMGETASYGVRALQGLDRQEHKSHDQDVEHTSNVNNSRVFDEGNVVDLRSVKDTISDDLYVVTEIDTSSLGRDDAYTRAITASGVRQSATQNRDGDRVSLESRRSHSSAPSGKME</sequence>
<dbReference type="GO" id="GO:0012505">
    <property type="term" value="C:endomembrane system"/>
    <property type="evidence" value="ECO:0007669"/>
    <property type="project" value="UniProtKB-SubCell"/>
</dbReference>
<evidence type="ECO:0000313" key="5">
    <source>
        <dbReference type="EMBL" id="OQD60735.1"/>
    </source>
</evidence>
<feature type="region of interest" description="Disordered" evidence="3">
    <location>
        <begin position="754"/>
        <end position="783"/>
    </location>
</feature>
<evidence type="ECO:0000256" key="1">
    <source>
        <dbReference type="ARBA" id="ARBA00004184"/>
    </source>
</evidence>
<comment type="caution">
    <text evidence="5">The sequence shown here is derived from an EMBL/GenBank/DDBJ whole genome shotgun (WGS) entry which is preliminary data.</text>
</comment>
<dbReference type="SUPFAM" id="SSF53756">
    <property type="entry name" value="UDP-Glycosyltransferase/glycogen phosphorylase"/>
    <property type="match status" value="1"/>
</dbReference>
<dbReference type="Proteomes" id="UP000191408">
    <property type="component" value="Unassembled WGS sequence"/>
</dbReference>
<dbReference type="GO" id="GO:0016906">
    <property type="term" value="F:sterol 3-beta-glucosyltransferase activity"/>
    <property type="evidence" value="ECO:0007669"/>
    <property type="project" value="UniProtKB-ARBA"/>
</dbReference>
<protein>
    <recommendedName>
        <fullName evidence="4">Glycosyltransferase family 28 N-terminal domain-containing protein</fullName>
    </recommendedName>
</protein>
<evidence type="ECO:0000256" key="3">
    <source>
        <dbReference type="SAM" id="MobiDB-lite"/>
    </source>
</evidence>
<keyword evidence="6" id="KW-1185">Reference proteome</keyword>
<dbReference type="GO" id="GO:0005975">
    <property type="term" value="P:carbohydrate metabolic process"/>
    <property type="evidence" value="ECO:0007669"/>
    <property type="project" value="InterPro"/>
</dbReference>
<dbReference type="STRING" id="60169.A0A1V6N7V2"/>
<dbReference type="InterPro" id="IPR004276">
    <property type="entry name" value="GlycoTrans_28_N"/>
</dbReference>
<feature type="domain" description="Glycosyltransferase family 28 N-terminal" evidence="4">
    <location>
        <begin position="91"/>
        <end position="235"/>
    </location>
</feature>
<name>A0A1V6N7V2_PENPO</name>
<evidence type="ECO:0000259" key="4">
    <source>
        <dbReference type="Pfam" id="PF03033"/>
    </source>
</evidence>
<feature type="compositionally biased region" description="Basic and acidic residues" evidence="3">
    <location>
        <begin position="566"/>
        <end position="576"/>
    </location>
</feature>
<dbReference type="InterPro" id="IPR002213">
    <property type="entry name" value="UDP_glucos_trans"/>
</dbReference>
<feature type="compositionally biased region" description="Basic and acidic residues" evidence="3">
    <location>
        <begin position="761"/>
        <end position="772"/>
    </location>
</feature>
<dbReference type="OrthoDB" id="5835829at2759"/>
<keyword evidence="2" id="KW-0808">Transferase</keyword>
<dbReference type="PANTHER" id="PTHR48050:SF13">
    <property type="entry name" value="STEROL 3-BETA-GLUCOSYLTRANSFERASE UGT80A2"/>
    <property type="match status" value="1"/>
</dbReference>
<dbReference type="PANTHER" id="PTHR48050">
    <property type="entry name" value="STEROL 3-BETA-GLUCOSYLTRANSFERASE"/>
    <property type="match status" value="1"/>
</dbReference>
<dbReference type="AlphaFoldDB" id="A0A1V6N7V2"/>
<comment type="subcellular location">
    <subcellularLocation>
        <location evidence="1">Endomembrane system</location>
        <topology evidence="1">Peripheral membrane protein</topology>
    </subcellularLocation>
</comment>
<dbReference type="Pfam" id="PF03033">
    <property type="entry name" value="Glyco_transf_28"/>
    <property type="match status" value="1"/>
</dbReference>
<organism evidence="5 6">
    <name type="scientific">Penicillium polonicum</name>
    <dbReference type="NCBI Taxonomy" id="60169"/>
    <lineage>
        <taxon>Eukaryota</taxon>
        <taxon>Fungi</taxon>
        <taxon>Dikarya</taxon>
        <taxon>Ascomycota</taxon>
        <taxon>Pezizomycotina</taxon>
        <taxon>Eurotiomycetes</taxon>
        <taxon>Eurotiomycetidae</taxon>
        <taxon>Eurotiales</taxon>
        <taxon>Aspergillaceae</taxon>
        <taxon>Penicillium</taxon>
    </lineage>
</organism>
<dbReference type="EMBL" id="MDYM01000021">
    <property type="protein sequence ID" value="OQD60735.1"/>
    <property type="molecule type" value="Genomic_DNA"/>
</dbReference>
<dbReference type="CDD" id="cd03784">
    <property type="entry name" value="GT1_Gtf-like"/>
    <property type="match status" value="1"/>
</dbReference>
<evidence type="ECO:0000313" key="6">
    <source>
        <dbReference type="Proteomes" id="UP000191408"/>
    </source>
</evidence>
<dbReference type="InterPro" id="IPR050426">
    <property type="entry name" value="Glycosyltransferase_28"/>
</dbReference>
<gene>
    <name evidence="5" type="ORF">PENPOL_c021G04252</name>
</gene>
<feature type="region of interest" description="Disordered" evidence="3">
    <location>
        <begin position="552"/>
        <end position="576"/>
    </location>
</feature>